<organism evidence="1 2">
    <name type="scientific">Arenibacterium halophilum</name>
    <dbReference type="NCBI Taxonomy" id="2583821"/>
    <lineage>
        <taxon>Bacteria</taxon>
        <taxon>Pseudomonadati</taxon>
        <taxon>Pseudomonadota</taxon>
        <taxon>Alphaproteobacteria</taxon>
        <taxon>Rhodobacterales</taxon>
        <taxon>Paracoccaceae</taxon>
        <taxon>Arenibacterium</taxon>
    </lineage>
</organism>
<proteinExistence type="predicted"/>
<dbReference type="Proteomes" id="UP001191082">
    <property type="component" value="Unassembled WGS sequence"/>
</dbReference>
<accession>A0ABY2XF07</accession>
<protein>
    <submittedName>
        <fullName evidence="1">Uncharacterized protein</fullName>
    </submittedName>
</protein>
<comment type="caution">
    <text evidence="1">The sequence shown here is derived from an EMBL/GenBank/DDBJ whole genome shotgun (WGS) entry which is preliminary data.</text>
</comment>
<sequence>MTACDETTSQAAPQLAAAQDLGPSVNVNAPEYRGYTRGFLVGVQGRKIQAIKVAKSADAAFRWSDEQVKQAFAPLCKSTNPDQKPVSVTNVAHSPNRTILTFIQCG</sequence>
<keyword evidence="2" id="KW-1185">Reference proteome</keyword>
<reference evidence="1 2" key="1">
    <citation type="submission" date="2019-05" db="EMBL/GenBank/DDBJ databases">
        <title>Marivita sp. nov. isolated from sea sediment.</title>
        <authorList>
            <person name="Kim W."/>
        </authorList>
    </citation>
    <scope>NUCLEOTIDE SEQUENCE [LARGE SCALE GENOMIC DNA]</scope>
    <source>
        <strain evidence="1 2">CAU 1492</strain>
    </source>
</reference>
<evidence type="ECO:0000313" key="1">
    <source>
        <dbReference type="EMBL" id="TMV15206.1"/>
    </source>
</evidence>
<dbReference type="EMBL" id="VCPC01000001">
    <property type="protein sequence ID" value="TMV15206.1"/>
    <property type="molecule type" value="Genomic_DNA"/>
</dbReference>
<evidence type="ECO:0000313" key="2">
    <source>
        <dbReference type="Proteomes" id="UP001191082"/>
    </source>
</evidence>
<name>A0ABY2XF07_9RHOB</name>
<gene>
    <name evidence="1" type="ORF">FGK64_04400</name>
</gene>